<feature type="compositionally biased region" description="Basic and acidic residues" evidence="1">
    <location>
        <begin position="179"/>
        <end position="191"/>
    </location>
</feature>
<gene>
    <name evidence="2" type="ORF">JI435_110860</name>
</gene>
<feature type="region of interest" description="Disordered" evidence="1">
    <location>
        <begin position="425"/>
        <end position="445"/>
    </location>
</feature>
<feature type="compositionally biased region" description="Low complexity" evidence="1">
    <location>
        <begin position="265"/>
        <end position="274"/>
    </location>
</feature>
<feature type="region of interest" description="Disordered" evidence="1">
    <location>
        <begin position="741"/>
        <end position="803"/>
    </location>
</feature>
<evidence type="ECO:0000313" key="3">
    <source>
        <dbReference type="Proteomes" id="UP000663193"/>
    </source>
</evidence>
<keyword evidence="3" id="KW-1185">Reference proteome</keyword>
<proteinExistence type="predicted"/>
<sequence length="822" mass="88502">MDNWGDPWADNAKSPTKDAVTSPLPPTFAPAPALLSGFLDDAGWGNEEESFGDWSAAPAKEVELPPPADTPIYGTFPTEHNEHSSDRLHWDAASEKQHHAVHEHGDWGGVTLDAPRDEEQVLSEASDSSTTVQANDNTESKSNDASNSLQPDDDSSARTSTSPSEASHNDAVAESPRTSYEEERTATKDTPADEEQGSITSPNFLAEDDEVIHSEDTEIEDLEDVRPTQEDNKERAQSVRSTSDDSCEILESPESTKEPPLETPTASALTSSATHGAFTIETDLLEKLFTSQKEMKQPEPPPDDPIYSTPARKAWYRLTRRQTMREFNHGEDDDNYIRVTWANSHVRSEVNNIVGRWAREDRIAGTGPGARASFYWDSPAPVEHPMHTRQRSSVATASTITPAQDSAPPLSTNVPAAFSWSSASASADPWQQANPGLRSTSSPLVPPPPMPATVIHARKQEVRAASLDLTSQKSGSAKHARNLTAAPETPTVASLISPDISSTAAPSSDPWSGLDILDAGPIPEDNISTVPADNDDEWGEMVSSPTISTPTLTRPTSQTDTSSKNNTAATITTPQSVKSTALWDQSPDAMSATTIVRLQSAISPTSAYFKAKSFVPLGAEQGPIGPGILKPSKRSVSATAKETGEKTAPKIELKKVPSVLPEDVLKPNTPDDFSEWQTSVPHVKEPEKPEVATPPSPIVHQVMRPTTPPQPIAATVESNIDAWADADFSFFESAPPVAPLAPLAPTTPDRSDPFSVFEGRQRSVSAASSAKTFTRSPPRKVPTPPIQPLTGATSSAQRRKNEEDAIIRDILSGLPNLGYMLR</sequence>
<feature type="compositionally biased region" description="Polar residues" evidence="1">
    <location>
        <begin position="157"/>
        <end position="166"/>
    </location>
</feature>
<dbReference type="EMBL" id="CP069040">
    <property type="protein sequence ID" value="QRD05173.1"/>
    <property type="molecule type" value="Genomic_DNA"/>
</dbReference>
<feature type="compositionally biased region" description="Polar residues" evidence="1">
    <location>
        <begin position="491"/>
        <end position="510"/>
    </location>
</feature>
<feature type="region of interest" description="Disordered" evidence="1">
    <location>
        <begin position="625"/>
        <end position="648"/>
    </location>
</feature>
<feature type="compositionally biased region" description="Basic and acidic residues" evidence="1">
    <location>
        <begin position="79"/>
        <end position="106"/>
    </location>
</feature>
<feature type="compositionally biased region" description="Basic and acidic residues" evidence="1">
    <location>
        <begin position="224"/>
        <end position="237"/>
    </location>
</feature>
<name>A0A7U2FH75_PHANO</name>
<feature type="compositionally biased region" description="Polar residues" evidence="1">
    <location>
        <begin position="123"/>
        <end position="137"/>
    </location>
</feature>
<dbReference type="VEuPathDB" id="FungiDB:JI435_110860"/>
<protein>
    <submittedName>
        <fullName evidence="2">Uncharacterized protein</fullName>
    </submittedName>
</protein>
<dbReference type="OrthoDB" id="3941134at2759"/>
<accession>A0A7U2FH75</accession>
<reference evidence="3" key="1">
    <citation type="journal article" date="2021" name="BMC Genomics">
        <title>Chromosome-level genome assembly and manually-curated proteome of model necrotroph Parastagonospora nodorum Sn15 reveals a genome-wide trove of candidate effector homologs, and redundancy of virulence-related functions within an accessory chromosome.</title>
        <authorList>
            <person name="Bertazzoni S."/>
            <person name="Jones D.A.B."/>
            <person name="Phan H.T."/>
            <person name="Tan K.-C."/>
            <person name="Hane J.K."/>
        </authorList>
    </citation>
    <scope>NUCLEOTIDE SEQUENCE [LARGE SCALE GENOMIC DNA]</scope>
    <source>
        <strain evidence="3">SN15 / ATCC MYA-4574 / FGSC 10173)</strain>
    </source>
</reference>
<feature type="compositionally biased region" description="Polar residues" evidence="1">
    <location>
        <begin position="762"/>
        <end position="775"/>
    </location>
</feature>
<feature type="region of interest" description="Disordered" evidence="1">
    <location>
        <begin position="1"/>
        <end position="310"/>
    </location>
</feature>
<feature type="region of interest" description="Disordered" evidence="1">
    <location>
        <begin position="466"/>
        <end position="582"/>
    </location>
</feature>
<dbReference type="AlphaFoldDB" id="A0A7U2FH75"/>
<evidence type="ECO:0000313" key="2">
    <source>
        <dbReference type="EMBL" id="QRD05173.1"/>
    </source>
</evidence>
<feature type="compositionally biased region" description="Polar residues" evidence="1">
    <location>
        <begin position="543"/>
        <end position="582"/>
    </location>
</feature>
<evidence type="ECO:0000256" key="1">
    <source>
        <dbReference type="SAM" id="MobiDB-lite"/>
    </source>
</evidence>
<dbReference type="Proteomes" id="UP000663193">
    <property type="component" value="Chromosome 18"/>
</dbReference>
<dbReference type="OMA" id="GARASFY"/>
<feature type="compositionally biased region" description="Polar residues" evidence="1">
    <location>
        <begin position="429"/>
        <end position="442"/>
    </location>
</feature>
<organism evidence="2 3">
    <name type="scientific">Phaeosphaeria nodorum (strain SN15 / ATCC MYA-4574 / FGSC 10173)</name>
    <name type="common">Glume blotch fungus</name>
    <name type="synonym">Parastagonospora nodorum</name>
    <dbReference type="NCBI Taxonomy" id="321614"/>
    <lineage>
        <taxon>Eukaryota</taxon>
        <taxon>Fungi</taxon>
        <taxon>Dikarya</taxon>
        <taxon>Ascomycota</taxon>
        <taxon>Pezizomycotina</taxon>
        <taxon>Dothideomycetes</taxon>
        <taxon>Pleosporomycetidae</taxon>
        <taxon>Pleosporales</taxon>
        <taxon>Pleosporineae</taxon>
        <taxon>Phaeosphaeriaceae</taxon>
        <taxon>Parastagonospora</taxon>
    </lineage>
</organism>